<dbReference type="Proteomes" id="UP000655588">
    <property type="component" value="Unassembled WGS sequence"/>
</dbReference>
<dbReference type="PANTHER" id="PTHR16184">
    <property type="entry name" value="ELONGATOR COMPLEX PROTEIN 6"/>
    <property type="match status" value="1"/>
</dbReference>
<sequence>MDSVSNVLGIDKVNMDGKLICIEEQHDTNANFVLSSIISNALKRNYEICFVLFHNTMNHYHNMGTKFGYNLTLLKEKGKVTIIEPMKIIAFNMEYIYEQTANNIVHDIFVIIKSELDKIIQSNEHVVIIIDDLSHIYNFGCNLKESISLIEYYNVSQLCVVMHTYKDENSFSNILTHGLKYIAHLFIKTEPLETGYSSNASGNITINWKIDDVRIKYNWPEIVKYKFTHPVHRLY</sequence>
<proteinExistence type="inferred from homology"/>
<gene>
    <name evidence="4" type="ORF">E2986_00907</name>
</gene>
<dbReference type="Pfam" id="PF09807">
    <property type="entry name" value="ELP6"/>
    <property type="match status" value="1"/>
</dbReference>
<evidence type="ECO:0000256" key="2">
    <source>
        <dbReference type="ARBA" id="ARBA00008837"/>
    </source>
</evidence>
<dbReference type="GO" id="GO:0033588">
    <property type="term" value="C:elongator holoenzyme complex"/>
    <property type="evidence" value="ECO:0007669"/>
    <property type="project" value="InterPro"/>
</dbReference>
<dbReference type="AlphaFoldDB" id="A0A833VZU3"/>
<name>A0A833VZU3_9HYME</name>
<evidence type="ECO:0000313" key="4">
    <source>
        <dbReference type="EMBL" id="KAF3426749.1"/>
    </source>
</evidence>
<comment type="pathway">
    <text evidence="1">tRNA modification; 5-methoxycarbonylmethyl-2-thiouridine-tRNA biosynthesis.</text>
</comment>
<evidence type="ECO:0000256" key="1">
    <source>
        <dbReference type="ARBA" id="ARBA00005043"/>
    </source>
</evidence>
<evidence type="ECO:0000313" key="5">
    <source>
        <dbReference type="Proteomes" id="UP000655588"/>
    </source>
</evidence>
<dbReference type="EMBL" id="WNWW01000291">
    <property type="protein sequence ID" value="KAF3426749.1"/>
    <property type="molecule type" value="Genomic_DNA"/>
</dbReference>
<keyword evidence="5" id="KW-1185">Reference proteome</keyword>
<dbReference type="Gene3D" id="3.40.50.300">
    <property type="entry name" value="P-loop containing nucleotide triphosphate hydrolases"/>
    <property type="match status" value="1"/>
</dbReference>
<dbReference type="UniPathway" id="UPA00988"/>
<accession>A0A833VZU3</accession>
<protein>
    <recommendedName>
        <fullName evidence="3">Elongator complex protein 6</fullName>
    </recommendedName>
</protein>
<comment type="caution">
    <text evidence="4">The sequence shown here is derived from an EMBL/GenBank/DDBJ whole genome shotgun (WGS) entry which is preliminary data.</text>
</comment>
<dbReference type="InterPro" id="IPR018627">
    <property type="entry name" value="ELP6"/>
</dbReference>
<comment type="similarity">
    <text evidence="2">Belongs to the ELP6 family.</text>
</comment>
<reference evidence="4" key="1">
    <citation type="submission" date="2019-11" db="EMBL/GenBank/DDBJ databases">
        <title>The nuclear and mitochondrial genomes of Frieseomelitta varia - a highly eusocial stingless bee (Meliponini) with a permanently sterile worker caste.</title>
        <authorList>
            <person name="Freitas F.C.P."/>
            <person name="Lourenco A.P."/>
            <person name="Nunes F.M.F."/>
            <person name="Paschoal A.R."/>
            <person name="Abreu F.C.P."/>
            <person name="Barbin F.O."/>
            <person name="Bataglia L."/>
            <person name="Cardoso-Junior C.A.M."/>
            <person name="Cervoni M.S."/>
            <person name="Silva S.R."/>
            <person name="Dalarmi F."/>
            <person name="Del Lama M.A."/>
            <person name="Depintor T.S."/>
            <person name="Ferreira K.M."/>
            <person name="Goria P.S."/>
            <person name="Jaskot M.C."/>
            <person name="Lago D.C."/>
            <person name="Luna-Lucena D."/>
            <person name="Moda L.M."/>
            <person name="Nascimento L."/>
            <person name="Pedrino M."/>
            <person name="Rabico F.O."/>
            <person name="Sanches F.C."/>
            <person name="Santos D.E."/>
            <person name="Santos C.G."/>
            <person name="Vieira J."/>
            <person name="Lopes T.F."/>
            <person name="Barchuk A.R."/>
            <person name="Hartfelder K."/>
            <person name="Simoes Z.L.P."/>
            <person name="Bitondi M.M.G."/>
            <person name="Pinheiro D.G."/>
        </authorList>
    </citation>
    <scope>NUCLEOTIDE SEQUENCE</scope>
    <source>
        <strain evidence="4">USP_RPSP 00005682</strain>
        <tissue evidence="4">Whole individual</tissue>
    </source>
</reference>
<dbReference type="PANTHER" id="PTHR16184:SF6">
    <property type="entry name" value="ELONGATOR COMPLEX PROTEIN 6"/>
    <property type="match status" value="1"/>
</dbReference>
<evidence type="ECO:0000256" key="3">
    <source>
        <dbReference type="ARBA" id="ARBA00020263"/>
    </source>
</evidence>
<dbReference type="CDD" id="cd19495">
    <property type="entry name" value="Elp6"/>
    <property type="match status" value="1"/>
</dbReference>
<dbReference type="GO" id="GO:0002098">
    <property type="term" value="P:tRNA wobble uridine modification"/>
    <property type="evidence" value="ECO:0007669"/>
    <property type="project" value="InterPro"/>
</dbReference>
<dbReference type="InterPro" id="IPR027417">
    <property type="entry name" value="P-loop_NTPase"/>
</dbReference>
<organism evidence="4 5">
    <name type="scientific">Frieseomelitta varia</name>
    <dbReference type="NCBI Taxonomy" id="561572"/>
    <lineage>
        <taxon>Eukaryota</taxon>
        <taxon>Metazoa</taxon>
        <taxon>Ecdysozoa</taxon>
        <taxon>Arthropoda</taxon>
        <taxon>Hexapoda</taxon>
        <taxon>Insecta</taxon>
        <taxon>Pterygota</taxon>
        <taxon>Neoptera</taxon>
        <taxon>Endopterygota</taxon>
        <taxon>Hymenoptera</taxon>
        <taxon>Apocrita</taxon>
        <taxon>Aculeata</taxon>
        <taxon>Apoidea</taxon>
        <taxon>Anthophila</taxon>
        <taxon>Apidae</taxon>
        <taxon>Frieseomelitta</taxon>
    </lineage>
</organism>